<dbReference type="eggNOG" id="KOG3496">
    <property type="taxonomic scope" value="Eukaryota"/>
</dbReference>
<feature type="binding site" evidence="8">
    <location>
        <position position="58"/>
    </location>
    <ligand>
        <name>Cu cation</name>
        <dbReference type="ChEBI" id="CHEBI:23378"/>
    </ligand>
</feature>
<sequence length="98" mass="10915">MDPSETTETVDVAPPAPKKKLKYVPAIPSKAAHVVISVSYVPYVFSMASNSSADYRICCACPETKKIRDQCLVKFNEDKCAEYIEAHKICLRKEGFNV</sequence>
<reference evidence="9 10" key="1">
    <citation type="submission" date="2010-05" db="EMBL/GenBank/DDBJ databases">
        <title>The Genome Sequence of Thecamonas trahens ATCC 50062.</title>
        <authorList>
            <consortium name="The Broad Institute Genome Sequencing Platform"/>
            <person name="Russ C."/>
            <person name="Cuomo C."/>
            <person name="Shea T."/>
            <person name="Young S.K."/>
            <person name="Zeng Q."/>
            <person name="Koehrsen M."/>
            <person name="Haas B."/>
            <person name="Borodovsky M."/>
            <person name="Guigo R."/>
            <person name="Alvarado L."/>
            <person name="Berlin A."/>
            <person name="Bochicchio J."/>
            <person name="Borenstein D."/>
            <person name="Chapman S."/>
            <person name="Chen Z."/>
            <person name="Freedman E."/>
            <person name="Gellesch M."/>
            <person name="Goldberg J."/>
            <person name="Griggs A."/>
            <person name="Gujja S."/>
            <person name="Heilman E."/>
            <person name="Heiman D."/>
            <person name="Hepburn T."/>
            <person name="Howarth C."/>
            <person name="Jen D."/>
            <person name="Larson L."/>
            <person name="Mehta T."/>
            <person name="Park D."/>
            <person name="Pearson M."/>
            <person name="Roberts A."/>
            <person name="Saif S."/>
            <person name="Shenoy N."/>
            <person name="Sisk P."/>
            <person name="Stolte C."/>
            <person name="Sykes S."/>
            <person name="Thomson T."/>
            <person name="Walk T."/>
            <person name="White J."/>
            <person name="Yandava C."/>
            <person name="Burger G."/>
            <person name="Gray M.W."/>
            <person name="Holland P.W.H."/>
            <person name="King N."/>
            <person name="Lang F.B.F."/>
            <person name="Roger A.J."/>
            <person name="Ruiz-Trillo I."/>
            <person name="Lander E."/>
            <person name="Nusbaum C."/>
        </authorList>
    </citation>
    <scope>NUCLEOTIDE SEQUENCE [LARGE SCALE GENOMIC DNA]</scope>
    <source>
        <strain evidence="9 10">ATCC 50062</strain>
    </source>
</reference>
<dbReference type="STRING" id="461836.A0A0L0DPS8"/>
<dbReference type="InterPro" id="IPR009069">
    <property type="entry name" value="Cys_alpha_HP_mot_SF"/>
</dbReference>
<dbReference type="Pfam" id="PF05051">
    <property type="entry name" value="COX17"/>
    <property type="match status" value="1"/>
</dbReference>
<gene>
    <name evidence="9" type="ORF">AMSG_10056</name>
</gene>
<evidence type="ECO:0000256" key="1">
    <source>
        <dbReference type="ARBA" id="ARBA00004569"/>
    </source>
</evidence>
<comment type="similarity">
    <text evidence="2">Belongs to the COX17 family.</text>
</comment>
<proteinExistence type="inferred from homology"/>
<dbReference type="PROSITE" id="PS51808">
    <property type="entry name" value="CHCH"/>
    <property type="match status" value="1"/>
</dbReference>
<evidence type="ECO:0000256" key="4">
    <source>
        <dbReference type="ARBA" id="ARBA00023008"/>
    </source>
</evidence>
<dbReference type="InterPro" id="IPR007745">
    <property type="entry name" value="Cyt_c_oxidase_Cu-chaperone"/>
</dbReference>
<dbReference type="OrthoDB" id="1915887at2759"/>
<evidence type="ECO:0000256" key="7">
    <source>
        <dbReference type="ARBA" id="ARBA00023186"/>
    </source>
</evidence>
<dbReference type="Gene3D" id="1.10.287.1130">
    <property type="entry name" value="CytochromE C oxidase copper chaperone"/>
    <property type="match status" value="1"/>
</dbReference>
<comment type="subcellular location">
    <subcellularLocation>
        <location evidence="1">Mitochondrion intermembrane space</location>
    </subcellularLocation>
</comment>
<keyword evidence="4 8" id="KW-0186">Copper</keyword>
<dbReference type="SUPFAM" id="SSF47072">
    <property type="entry name" value="Cysteine alpha-hairpin motif"/>
    <property type="match status" value="1"/>
</dbReference>
<evidence type="ECO:0008006" key="11">
    <source>
        <dbReference type="Google" id="ProtNLM"/>
    </source>
</evidence>
<evidence type="ECO:0000256" key="2">
    <source>
        <dbReference type="ARBA" id="ARBA00009241"/>
    </source>
</evidence>
<keyword evidence="10" id="KW-1185">Reference proteome</keyword>
<dbReference type="EMBL" id="GL349487">
    <property type="protein sequence ID" value="KNC54260.1"/>
    <property type="molecule type" value="Genomic_DNA"/>
</dbReference>
<evidence type="ECO:0000256" key="3">
    <source>
        <dbReference type="ARBA" id="ARBA00022723"/>
    </source>
</evidence>
<dbReference type="PANTHER" id="PTHR16719">
    <property type="entry name" value="CYTOCHROME C OXIDASE COPPER CHAPERONE"/>
    <property type="match status" value="1"/>
</dbReference>
<keyword evidence="7" id="KW-0143">Chaperone</keyword>
<evidence type="ECO:0000313" key="9">
    <source>
        <dbReference type="EMBL" id="KNC54260.1"/>
    </source>
</evidence>
<evidence type="ECO:0000256" key="6">
    <source>
        <dbReference type="ARBA" id="ARBA00023157"/>
    </source>
</evidence>
<keyword evidence="6" id="KW-1015">Disulfide bond</keyword>
<dbReference type="GeneID" id="25568381"/>
<evidence type="ECO:0000313" key="10">
    <source>
        <dbReference type="Proteomes" id="UP000054408"/>
    </source>
</evidence>
<dbReference type="GO" id="GO:0005758">
    <property type="term" value="C:mitochondrial intermembrane space"/>
    <property type="evidence" value="ECO:0007669"/>
    <property type="project" value="UniProtKB-SubCell"/>
</dbReference>
<keyword evidence="5" id="KW-0496">Mitochondrion</keyword>
<protein>
    <recommendedName>
        <fullName evidence="11">Cytochrome c oxidase copper chaperone</fullName>
    </recommendedName>
</protein>
<dbReference type="AlphaFoldDB" id="A0A0L0DPS8"/>
<dbReference type="GO" id="GO:0005507">
    <property type="term" value="F:copper ion binding"/>
    <property type="evidence" value="ECO:0007669"/>
    <property type="project" value="InterPro"/>
</dbReference>
<organism evidence="9 10">
    <name type="scientific">Thecamonas trahens ATCC 50062</name>
    <dbReference type="NCBI Taxonomy" id="461836"/>
    <lineage>
        <taxon>Eukaryota</taxon>
        <taxon>Apusozoa</taxon>
        <taxon>Apusomonadida</taxon>
        <taxon>Apusomonadidae</taxon>
        <taxon>Thecamonas</taxon>
    </lineage>
</organism>
<dbReference type="RefSeq" id="XP_013753895.1">
    <property type="nucleotide sequence ID" value="XM_013898441.1"/>
</dbReference>
<dbReference type="Proteomes" id="UP000054408">
    <property type="component" value="Unassembled WGS sequence"/>
</dbReference>
<keyword evidence="3 8" id="KW-0479">Metal-binding</keyword>
<dbReference type="GO" id="GO:0016531">
    <property type="term" value="F:copper chaperone activity"/>
    <property type="evidence" value="ECO:0007669"/>
    <property type="project" value="InterPro"/>
</dbReference>
<accession>A0A0L0DPS8</accession>
<evidence type="ECO:0000256" key="8">
    <source>
        <dbReference type="PIRSR" id="PIRSR607745-1"/>
    </source>
</evidence>
<evidence type="ECO:0000256" key="5">
    <source>
        <dbReference type="ARBA" id="ARBA00023128"/>
    </source>
</evidence>
<dbReference type="PANTHER" id="PTHR16719:SF0">
    <property type="entry name" value="CYTOCHROME C OXIDASE COPPER CHAPERONE"/>
    <property type="match status" value="1"/>
</dbReference>
<feature type="binding site" evidence="8">
    <location>
        <position position="59"/>
    </location>
    <ligand>
        <name>Cu cation</name>
        <dbReference type="ChEBI" id="CHEBI:23378"/>
    </ligand>
</feature>
<name>A0A0L0DPS8_THETB</name>